<dbReference type="SUPFAM" id="SSF53681">
    <property type="entry name" value="Aspartate/glutamate racemase"/>
    <property type="match status" value="2"/>
</dbReference>
<evidence type="ECO:0000313" key="10">
    <source>
        <dbReference type="Proteomes" id="UP000184032"/>
    </source>
</evidence>
<dbReference type="Gene3D" id="3.40.50.1860">
    <property type="match status" value="2"/>
</dbReference>
<dbReference type="GO" id="GO:0071555">
    <property type="term" value="P:cell wall organization"/>
    <property type="evidence" value="ECO:0007669"/>
    <property type="project" value="UniProtKB-KW"/>
</dbReference>
<dbReference type="Proteomes" id="UP000184032">
    <property type="component" value="Unassembled WGS sequence"/>
</dbReference>
<dbReference type="EMBL" id="FQXI01000020">
    <property type="protein sequence ID" value="SHH65786.1"/>
    <property type="molecule type" value="Genomic_DNA"/>
</dbReference>
<keyword evidence="10" id="KW-1185">Reference proteome</keyword>
<accession>A0A1M5US83</accession>
<dbReference type="PANTHER" id="PTHR21198">
    <property type="entry name" value="GLUTAMATE RACEMASE"/>
    <property type="match status" value="1"/>
</dbReference>
<evidence type="ECO:0000256" key="2">
    <source>
        <dbReference type="ARBA" id="ARBA00013090"/>
    </source>
</evidence>
<evidence type="ECO:0000256" key="6">
    <source>
        <dbReference type="ARBA" id="ARBA00023316"/>
    </source>
</evidence>
<dbReference type="EC" id="5.1.1.3" evidence="2 8"/>
<dbReference type="InterPro" id="IPR004391">
    <property type="entry name" value="Glu_race"/>
</dbReference>
<feature type="binding site" evidence="8">
    <location>
        <begin position="42"/>
        <end position="43"/>
    </location>
    <ligand>
        <name>substrate</name>
    </ligand>
</feature>
<comment type="similarity">
    <text evidence="8">Belongs to the aspartate/glutamate racemases family.</text>
</comment>
<feature type="binding site" evidence="8">
    <location>
        <begin position="74"/>
        <end position="75"/>
    </location>
    <ligand>
        <name>substrate</name>
    </ligand>
</feature>
<dbReference type="HAMAP" id="MF_00258">
    <property type="entry name" value="Glu_racemase"/>
    <property type="match status" value="1"/>
</dbReference>
<keyword evidence="6 8" id="KW-0961">Cell wall biogenesis/degradation</keyword>
<feature type="active site" description="Proton donor/acceptor" evidence="8">
    <location>
        <position position="73"/>
    </location>
</feature>
<organism evidence="9 10">
    <name type="scientific">Anaerosphaera aminiphila DSM 21120</name>
    <dbReference type="NCBI Taxonomy" id="1120995"/>
    <lineage>
        <taxon>Bacteria</taxon>
        <taxon>Bacillati</taxon>
        <taxon>Bacillota</taxon>
        <taxon>Tissierellia</taxon>
        <taxon>Tissierellales</taxon>
        <taxon>Peptoniphilaceae</taxon>
        <taxon>Anaerosphaera</taxon>
    </lineage>
</organism>
<feature type="active site" description="Proton donor/acceptor" evidence="8">
    <location>
        <position position="184"/>
    </location>
</feature>
<evidence type="ECO:0000256" key="8">
    <source>
        <dbReference type="HAMAP-Rule" id="MF_00258"/>
    </source>
</evidence>
<evidence type="ECO:0000256" key="4">
    <source>
        <dbReference type="ARBA" id="ARBA00022984"/>
    </source>
</evidence>
<dbReference type="NCBIfam" id="TIGR00067">
    <property type="entry name" value="glut_race"/>
    <property type="match status" value="1"/>
</dbReference>
<evidence type="ECO:0000256" key="3">
    <source>
        <dbReference type="ARBA" id="ARBA00022960"/>
    </source>
</evidence>
<comment type="catalytic activity">
    <reaction evidence="1 8">
        <text>L-glutamate = D-glutamate</text>
        <dbReference type="Rhea" id="RHEA:12813"/>
        <dbReference type="ChEBI" id="CHEBI:29985"/>
        <dbReference type="ChEBI" id="CHEBI:29986"/>
        <dbReference type="EC" id="5.1.1.3"/>
    </reaction>
</comment>
<dbReference type="PROSITE" id="PS00923">
    <property type="entry name" value="ASP_GLU_RACEMASE_1"/>
    <property type="match status" value="1"/>
</dbReference>
<dbReference type="OrthoDB" id="9801055at2"/>
<dbReference type="InterPro" id="IPR001920">
    <property type="entry name" value="Asp/Glu_race"/>
</dbReference>
<dbReference type="PANTHER" id="PTHR21198:SF3">
    <property type="entry name" value="GLUTAMATE RACEMASE"/>
    <property type="match status" value="1"/>
</dbReference>
<evidence type="ECO:0000313" key="9">
    <source>
        <dbReference type="EMBL" id="SHH65786.1"/>
    </source>
</evidence>
<dbReference type="InterPro" id="IPR018187">
    <property type="entry name" value="Asp/Glu_racemase_AS_1"/>
</dbReference>
<dbReference type="AlphaFoldDB" id="A0A1M5US83"/>
<dbReference type="InterPro" id="IPR015942">
    <property type="entry name" value="Asp/Glu/hydantoin_racemase"/>
</dbReference>
<dbReference type="STRING" id="1120995.SAMN02745245_01858"/>
<dbReference type="GO" id="GO:0008360">
    <property type="term" value="P:regulation of cell shape"/>
    <property type="evidence" value="ECO:0007669"/>
    <property type="project" value="UniProtKB-KW"/>
</dbReference>
<name>A0A1M5US83_9FIRM</name>
<keyword evidence="3 8" id="KW-0133">Cell shape</keyword>
<dbReference type="UniPathway" id="UPA00219"/>
<proteinExistence type="inferred from homology"/>
<evidence type="ECO:0000256" key="1">
    <source>
        <dbReference type="ARBA" id="ARBA00001602"/>
    </source>
</evidence>
<keyword evidence="5 8" id="KW-0413">Isomerase</keyword>
<feature type="binding site" evidence="8">
    <location>
        <begin position="10"/>
        <end position="11"/>
    </location>
    <ligand>
        <name>substrate</name>
    </ligand>
</feature>
<protein>
    <recommendedName>
        <fullName evidence="7 8">Glutamate racemase</fullName>
        <ecNumber evidence="2 8">5.1.1.3</ecNumber>
    </recommendedName>
</protein>
<dbReference type="GO" id="GO:0008881">
    <property type="term" value="F:glutamate racemase activity"/>
    <property type="evidence" value="ECO:0007669"/>
    <property type="project" value="UniProtKB-UniRule"/>
</dbReference>
<gene>
    <name evidence="8" type="primary">murI</name>
    <name evidence="9" type="ORF">SAMN02745245_01858</name>
</gene>
<reference evidence="9 10" key="1">
    <citation type="submission" date="2016-11" db="EMBL/GenBank/DDBJ databases">
        <authorList>
            <person name="Jaros S."/>
            <person name="Januszkiewicz K."/>
            <person name="Wedrychowicz H."/>
        </authorList>
    </citation>
    <scope>NUCLEOTIDE SEQUENCE [LARGE SCALE GENOMIC DNA]</scope>
    <source>
        <strain evidence="9 10">DSM 21120</strain>
    </source>
</reference>
<evidence type="ECO:0000256" key="7">
    <source>
        <dbReference type="ARBA" id="ARBA00070053"/>
    </source>
</evidence>
<sequence length="271" mass="30650">MDNRAIGVFDSGVGGLSVLKKVLEVLPGEEYIYMADTFRIPYGTKSPEEIKRYTEECVTYLYNKNIKALIIACNTATSYGLDAVKELFDIPIIGVVDHACMDAIELTKNKKIALLATEATVNSKIYDKYIRAMDSEVVLKSIGAPDLVLAIEESHTDDEYIEELIKGYLDEFNGFEYDTLILGCTHYPLARDAFKRVIKNYNYDRKIRLVDPAYSTVLSLESILSKEDSLGDLNTKRVDFLITGDVDKFNKVFVNTFPNKEIKTTFKNIKI</sequence>
<feature type="binding site" evidence="8">
    <location>
        <begin position="185"/>
        <end position="186"/>
    </location>
    <ligand>
        <name>substrate</name>
    </ligand>
</feature>
<evidence type="ECO:0000256" key="5">
    <source>
        <dbReference type="ARBA" id="ARBA00023235"/>
    </source>
</evidence>
<dbReference type="FunFam" id="3.40.50.1860:FF:000002">
    <property type="entry name" value="Glutamate racemase"/>
    <property type="match status" value="1"/>
</dbReference>
<comment type="pathway">
    <text evidence="8">Cell wall biogenesis; peptidoglycan biosynthesis.</text>
</comment>
<dbReference type="Pfam" id="PF01177">
    <property type="entry name" value="Asp_Glu_race"/>
    <property type="match status" value="1"/>
</dbReference>
<dbReference type="GO" id="GO:0009252">
    <property type="term" value="P:peptidoglycan biosynthetic process"/>
    <property type="evidence" value="ECO:0007669"/>
    <property type="project" value="UniProtKB-UniRule"/>
</dbReference>
<keyword evidence="4 8" id="KW-0573">Peptidoglycan synthesis</keyword>
<comment type="function">
    <text evidence="8">Provides the (R)-glutamate required for cell wall biosynthesis.</text>
</comment>